<keyword evidence="2" id="KW-1185">Reference proteome</keyword>
<dbReference type="InterPro" id="IPR023614">
    <property type="entry name" value="Porin_dom_sf"/>
</dbReference>
<reference evidence="1" key="1">
    <citation type="submission" date="2009-01" db="EMBL/GenBank/DDBJ databases">
        <title>Complete sequence of chromosome 3 of Burkholderia sp. 383.</title>
        <authorList>
            <consortium name="US DOE Joint Genome Institute"/>
            <person name="Copeland A."/>
            <person name="Lucas S."/>
            <person name="Lapidus A."/>
            <person name="Barry K."/>
            <person name="Detter J.C."/>
            <person name="Glavina T."/>
            <person name="Hammon N."/>
            <person name="Israni S."/>
            <person name="Pitluck S."/>
            <person name="Chain P."/>
            <person name="Malfatti S."/>
            <person name="Shin M."/>
            <person name="Vergez L."/>
            <person name="Schmutz J."/>
            <person name="Larimer F."/>
            <person name="Land M."/>
            <person name="Kyrpides N."/>
            <person name="Lykidis A."/>
            <person name="Richardson P."/>
        </authorList>
    </citation>
    <scope>NUCLEOTIDE SEQUENCE</scope>
    <source>
        <strain evidence="1">383</strain>
    </source>
</reference>
<dbReference type="PATRIC" id="fig|482957.22.peg.7330"/>
<evidence type="ECO:0008006" key="3">
    <source>
        <dbReference type="Google" id="ProtNLM"/>
    </source>
</evidence>
<dbReference type="AlphaFoldDB" id="Q39NW9"/>
<protein>
    <recommendedName>
        <fullName evidence="3">Porin</fullName>
    </recommendedName>
</protein>
<evidence type="ECO:0000313" key="2">
    <source>
        <dbReference type="Proteomes" id="UP000002705"/>
    </source>
</evidence>
<evidence type="ECO:0000313" key="1">
    <source>
        <dbReference type="EMBL" id="ABB05847.1"/>
    </source>
</evidence>
<dbReference type="EMBL" id="CP000150">
    <property type="protein sequence ID" value="ABB05847.1"/>
    <property type="molecule type" value="Genomic_DNA"/>
</dbReference>
<dbReference type="KEGG" id="bur:Bcep18194_C6800"/>
<proteinExistence type="predicted"/>
<name>Q39NW9_BURL3</name>
<dbReference type="HOGENOM" id="CLU_2022375_0_0_4"/>
<dbReference type="SUPFAM" id="SSF56935">
    <property type="entry name" value="Porins"/>
    <property type="match status" value="1"/>
</dbReference>
<dbReference type="Gene3D" id="2.40.160.10">
    <property type="entry name" value="Porin"/>
    <property type="match status" value="1"/>
</dbReference>
<gene>
    <name evidence="1" type="ordered locus">Bcep18194_C6800</name>
</gene>
<sequence>MQADYFLSKRTDVYAQMVYQRGTKGAGLGASIYNGDINAFPSSKVSQTAATVGLRHSFQASQVSSCIGGTNGLDSRFDGSHEQHLRTSTPMIRVSVRVRHRQGPCRSLVELPSCRKFPRVVK</sequence>
<dbReference type="Proteomes" id="UP000002705">
    <property type="component" value="Chromosome 3"/>
</dbReference>
<accession>Q39NW9</accession>
<organism evidence="1 2">
    <name type="scientific">Burkholderia lata (strain ATCC 17760 / DSM 23089 / LMG 22485 / NCIMB 9086 / R18194 / 383)</name>
    <dbReference type="NCBI Taxonomy" id="482957"/>
    <lineage>
        <taxon>Bacteria</taxon>
        <taxon>Pseudomonadati</taxon>
        <taxon>Pseudomonadota</taxon>
        <taxon>Betaproteobacteria</taxon>
        <taxon>Burkholderiales</taxon>
        <taxon>Burkholderiaceae</taxon>
        <taxon>Burkholderia</taxon>
        <taxon>Burkholderia cepacia complex</taxon>
    </lineage>
</organism>